<evidence type="ECO:0000313" key="2">
    <source>
        <dbReference type="Proteomes" id="UP000070516"/>
    </source>
</evidence>
<dbReference type="KEGG" id="pazo:AYR47_20815"/>
<reference evidence="1 2" key="1">
    <citation type="submission" date="2016-02" db="EMBL/GenBank/DDBJ databases">
        <title>Complete genome sequence of Pseudomonas azotoformans S4.</title>
        <authorList>
            <person name="Fang Y."/>
            <person name="Wu L."/>
            <person name="Feng G."/>
        </authorList>
    </citation>
    <scope>NUCLEOTIDE SEQUENCE [LARGE SCALE GENOMIC DNA]</scope>
    <source>
        <strain evidence="1 2">S4</strain>
    </source>
</reference>
<sequence>MVYKQADSPKFVETIISTSLMVLMDATDKFGRLAKFPDNHFHTVFAEMNAKWVDVLSRRVG</sequence>
<accession>A0A127I1K5</accession>
<name>A0A127I1K5_PSEAZ</name>
<evidence type="ECO:0000313" key="1">
    <source>
        <dbReference type="EMBL" id="AMN80597.1"/>
    </source>
</evidence>
<protein>
    <submittedName>
        <fullName evidence="1">Uncharacterized protein</fullName>
    </submittedName>
</protein>
<dbReference type="EMBL" id="CP014546">
    <property type="protein sequence ID" value="AMN80597.1"/>
    <property type="molecule type" value="Genomic_DNA"/>
</dbReference>
<gene>
    <name evidence="1" type="ORF">AYR47_20815</name>
</gene>
<dbReference type="Proteomes" id="UP000070516">
    <property type="component" value="Chromosome"/>
</dbReference>
<organism evidence="1 2">
    <name type="scientific">Pseudomonas azotoformans</name>
    <dbReference type="NCBI Taxonomy" id="47878"/>
    <lineage>
        <taxon>Bacteria</taxon>
        <taxon>Pseudomonadati</taxon>
        <taxon>Pseudomonadota</taxon>
        <taxon>Gammaproteobacteria</taxon>
        <taxon>Pseudomonadales</taxon>
        <taxon>Pseudomonadaceae</taxon>
        <taxon>Pseudomonas</taxon>
    </lineage>
</organism>
<proteinExistence type="predicted"/>
<dbReference type="AlphaFoldDB" id="A0A127I1K5"/>